<evidence type="ECO:0000259" key="3">
    <source>
        <dbReference type="Pfam" id="PF23572"/>
    </source>
</evidence>
<dbReference type="PANTHER" id="PTHR31901:SF9">
    <property type="entry name" value="GH3 DOMAIN-CONTAINING PROTEIN"/>
    <property type="match status" value="1"/>
</dbReference>
<dbReference type="PANTHER" id="PTHR31901">
    <property type="entry name" value="GH3 DOMAIN-CONTAINING PROTEIN"/>
    <property type="match status" value="1"/>
</dbReference>
<dbReference type="InterPro" id="IPR004993">
    <property type="entry name" value="GH3"/>
</dbReference>
<name>A0ABW9NPN1_9ACTN</name>
<feature type="region of interest" description="Disordered" evidence="1">
    <location>
        <begin position="1"/>
        <end position="34"/>
    </location>
</feature>
<evidence type="ECO:0000259" key="2">
    <source>
        <dbReference type="Pfam" id="PF23571"/>
    </source>
</evidence>
<feature type="compositionally biased region" description="Gly residues" evidence="1">
    <location>
        <begin position="15"/>
        <end position="32"/>
    </location>
</feature>
<accession>A0ABW9NPN1</accession>
<reference evidence="4 5" key="1">
    <citation type="submission" date="2019-06" db="EMBL/GenBank/DDBJ databases">
        <title>Comparative genomics and metabolomics analyses of clavulanic acid producing Streptomyces species provides insight into specialized metabolism and evolution of beta-lactam biosynthetic gene clusters.</title>
        <authorList>
            <person name="Moore M.A."/>
            <person name="Cruz-Morales P."/>
            <person name="Barona Gomez F."/>
            <person name="Kapil T."/>
        </authorList>
    </citation>
    <scope>NUCLEOTIDE SEQUENCE [LARGE SCALE GENOMIC DNA]</scope>
    <source>
        <strain evidence="4 5">T-272</strain>
    </source>
</reference>
<dbReference type="InterPro" id="IPR055377">
    <property type="entry name" value="GH3_M"/>
</dbReference>
<organism evidence="4 5">
    <name type="scientific">Streptomyces katsurahamanus</name>
    <dbReference type="NCBI Taxonomy" id="2577098"/>
    <lineage>
        <taxon>Bacteria</taxon>
        <taxon>Bacillati</taxon>
        <taxon>Actinomycetota</taxon>
        <taxon>Actinomycetes</taxon>
        <taxon>Kitasatosporales</taxon>
        <taxon>Streptomycetaceae</taxon>
        <taxon>Streptomyces</taxon>
    </lineage>
</organism>
<sequence>MTADTDPTSTDPTGTGSGSTGTGAAGGGGWGSPGHADRYRRRVCAERDRLAAALGSMRAHQHDVLTDLLSFNADTAFGREHGFARIRDIDDFRRAVPVQDYAAHAPLIERTAAGEPNLLSADRPVVYFTSSGSTGDRKKVPVTPRFMRTTFFPFYYAAWAPLVENFPDIAHRPDAVLNLKHDPIAQPPTTADGRPHVGASQVDFGAKFGEPLSAEPGTAAPWGALPVDVAPDDHLEKMYLRLRLAVQSDIRCLIGINPAMIAAVPYQLALWWERIVREVRDGTLGGVPYGAPDPARAAELERLAAYFGTVSPAYVWPRVRALFGWTTGVASLYLPALREQFGSGVTALPAPVAASEGPVGVPLDRHGSAGSLVVTASAYEFADAEADLAPDSATLLPHELEAGREYHVIFSHVGGLYRYAVGDVVRVLDMPGGVPRVEYAGRAGRSDAAGERLRESQVIRALRAALTATGLSLVNVACRTEQAPGGREAPRYVFAIAPRNAWRPEETERFAALLDRALERESAEYRGVRARGALSAPAVRLLDPEAFFRDWHTAVGSGIRPTQVKDRLFRQDDALWKRLTDGSG</sequence>
<feature type="compositionally biased region" description="Low complexity" evidence="1">
    <location>
        <begin position="1"/>
        <end position="14"/>
    </location>
</feature>
<gene>
    <name evidence="4" type="ORF">FFZ77_06265</name>
</gene>
<proteinExistence type="predicted"/>
<evidence type="ECO:0000313" key="5">
    <source>
        <dbReference type="Proteomes" id="UP000460558"/>
    </source>
</evidence>
<keyword evidence="5" id="KW-1185">Reference proteome</keyword>
<evidence type="ECO:0000256" key="1">
    <source>
        <dbReference type="SAM" id="MobiDB-lite"/>
    </source>
</evidence>
<dbReference type="Pfam" id="PF23572">
    <property type="entry name" value="GH3_C"/>
    <property type="match status" value="1"/>
</dbReference>
<dbReference type="Pfam" id="PF23571">
    <property type="entry name" value="GH3_M"/>
    <property type="match status" value="1"/>
</dbReference>
<comment type="caution">
    <text evidence="4">The sequence shown here is derived from an EMBL/GenBank/DDBJ whole genome shotgun (WGS) entry which is preliminary data.</text>
</comment>
<feature type="domain" description="GH3 middle" evidence="2">
    <location>
        <begin position="374"/>
        <end position="442"/>
    </location>
</feature>
<dbReference type="RefSeq" id="WP_153481584.1">
    <property type="nucleotide sequence ID" value="NZ_VDEQ01000061.1"/>
</dbReference>
<protein>
    <submittedName>
        <fullName evidence="4">GH3 auxin-responsive promoter family protein</fullName>
    </submittedName>
</protein>
<evidence type="ECO:0000313" key="4">
    <source>
        <dbReference type="EMBL" id="MQS35236.1"/>
    </source>
</evidence>
<dbReference type="Proteomes" id="UP000460558">
    <property type="component" value="Unassembled WGS sequence"/>
</dbReference>
<dbReference type="InterPro" id="IPR055378">
    <property type="entry name" value="GH3_C"/>
</dbReference>
<dbReference type="Pfam" id="PF03321">
    <property type="entry name" value="GH3"/>
    <property type="match status" value="1"/>
</dbReference>
<feature type="domain" description="GH3 C-terminal" evidence="3">
    <location>
        <begin position="457"/>
        <end position="565"/>
    </location>
</feature>
<dbReference type="EMBL" id="VDEQ01000061">
    <property type="protein sequence ID" value="MQS35236.1"/>
    <property type="molecule type" value="Genomic_DNA"/>
</dbReference>